<sequence>MTERYGRRKISKMLKEWNRLREAVRGGDIERIQDAFDDCEEWVDFAFGKSGGGDE</sequence>
<gene>
    <name evidence="1" type="ORF">SAMN06265173_13111</name>
</gene>
<reference evidence="1 2" key="1">
    <citation type="submission" date="2017-05" db="EMBL/GenBank/DDBJ databases">
        <authorList>
            <person name="Varghese N."/>
            <person name="Submissions S."/>
        </authorList>
    </citation>
    <scope>NUCLEOTIDE SEQUENCE [LARGE SCALE GENOMIC DNA]</scope>
    <source>
        <strain evidence="1 2">DSM 29506</strain>
    </source>
</reference>
<dbReference type="EMBL" id="FXTO01000031">
    <property type="protein sequence ID" value="SMO95992.1"/>
    <property type="molecule type" value="Genomic_DNA"/>
</dbReference>
<keyword evidence="2" id="KW-1185">Reference proteome</keyword>
<dbReference type="AlphaFoldDB" id="A0A521FIE7"/>
<proteinExistence type="predicted"/>
<evidence type="ECO:0000313" key="2">
    <source>
        <dbReference type="Proteomes" id="UP000316030"/>
    </source>
</evidence>
<evidence type="ECO:0000313" key="1">
    <source>
        <dbReference type="EMBL" id="SMO95992.1"/>
    </source>
</evidence>
<dbReference type="RefSeq" id="WP_185959070.1">
    <property type="nucleotide sequence ID" value="NZ_FXTO01000031.1"/>
</dbReference>
<name>A0A521FIE7_9RHOB</name>
<organism evidence="1 2">
    <name type="scientific">Thalassovita litoralis</name>
    <dbReference type="NCBI Taxonomy" id="1010611"/>
    <lineage>
        <taxon>Bacteria</taxon>
        <taxon>Pseudomonadati</taxon>
        <taxon>Pseudomonadota</taxon>
        <taxon>Alphaproteobacteria</taxon>
        <taxon>Rhodobacterales</taxon>
        <taxon>Roseobacteraceae</taxon>
        <taxon>Thalassovita</taxon>
    </lineage>
</organism>
<dbReference type="Proteomes" id="UP000316030">
    <property type="component" value="Unassembled WGS sequence"/>
</dbReference>
<protein>
    <submittedName>
        <fullName evidence="1">Uncharacterized protein</fullName>
    </submittedName>
</protein>
<accession>A0A521FIE7</accession>